<dbReference type="AlphaFoldDB" id="A0A931SB89"/>
<keyword evidence="1" id="KW-1133">Transmembrane helix</keyword>
<feature type="transmembrane region" description="Helical" evidence="1">
    <location>
        <begin position="6"/>
        <end position="25"/>
    </location>
</feature>
<accession>A0A931SB89</accession>
<dbReference type="Proteomes" id="UP000724148">
    <property type="component" value="Unassembled WGS sequence"/>
</dbReference>
<comment type="caution">
    <text evidence="2">The sequence shown here is derived from an EMBL/GenBank/DDBJ whole genome shotgun (WGS) entry which is preliminary data.</text>
</comment>
<evidence type="ECO:0000313" key="3">
    <source>
        <dbReference type="Proteomes" id="UP000724148"/>
    </source>
</evidence>
<gene>
    <name evidence="2" type="ORF">HYT40_01420</name>
</gene>
<reference evidence="2" key="1">
    <citation type="submission" date="2020-07" db="EMBL/GenBank/DDBJ databases">
        <title>Huge and variable diversity of episymbiotic CPR bacteria and DPANN archaea in groundwater ecosystems.</title>
        <authorList>
            <person name="He C.Y."/>
            <person name="Keren R."/>
            <person name="Whittaker M."/>
            <person name="Farag I.F."/>
            <person name="Doudna J."/>
            <person name="Cate J.H.D."/>
            <person name="Banfield J.F."/>
        </authorList>
    </citation>
    <scope>NUCLEOTIDE SEQUENCE</scope>
    <source>
        <strain evidence="2">NC_groundwater_193_Ag_S-0.1um_51_7</strain>
    </source>
</reference>
<sequence length="140" mass="16520">MSQQMVLMLVAGGGIFVIWFAIWIYRDTAFRHYFGGWDENDVYEGLRKVDQELTMRENALNYWREEQNRAADEESRRIAAMSFLSAHNRVRRYRLHRDRAISWAFIKGFGKIAEEYIKDRASVYPPALIPEKPRSGISKN</sequence>
<evidence type="ECO:0000313" key="2">
    <source>
        <dbReference type="EMBL" id="MBI2096798.1"/>
    </source>
</evidence>
<dbReference type="EMBL" id="JACOZA010000036">
    <property type="protein sequence ID" value="MBI2096798.1"/>
    <property type="molecule type" value="Genomic_DNA"/>
</dbReference>
<evidence type="ECO:0000256" key="1">
    <source>
        <dbReference type="SAM" id="Phobius"/>
    </source>
</evidence>
<keyword evidence="1" id="KW-0472">Membrane</keyword>
<organism evidence="2 3">
    <name type="scientific">Candidatus Sungiibacteriota bacterium</name>
    <dbReference type="NCBI Taxonomy" id="2750080"/>
    <lineage>
        <taxon>Bacteria</taxon>
        <taxon>Candidatus Sungiibacteriota</taxon>
    </lineage>
</organism>
<protein>
    <submittedName>
        <fullName evidence="2">Uncharacterized protein</fullName>
    </submittedName>
</protein>
<name>A0A931SB89_9BACT</name>
<keyword evidence="1" id="KW-0812">Transmembrane</keyword>
<proteinExistence type="predicted"/>